<dbReference type="RefSeq" id="WP_390213118.1">
    <property type="nucleotide sequence ID" value="NZ_JBHLXJ010000013.1"/>
</dbReference>
<keyword evidence="1" id="KW-0732">Signal</keyword>
<evidence type="ECO:0000313" key="4">
    <source>
        <dbReference type="Proteomes" id="UP001589844"/>
    </source>
</evidence>
<gene>
    <name evidence="3" type="ORF">ACFFJH_12530</name>
</gene>
<dbReference type="GO" id="GO:0016787">
    <property type="term" value="F:hydrolase activity"/>
    <property type="evidence" value="ECO:0007669"/>
    <property type="project" value="UniProtKB-KW"/>
</dbReference>
<proteinExistence type="predicted"/>
<dbReference type="Proteomes" id="UP001589844">
    <property type="component" value="Unassembled WGS sequence"/>
</dbReference>
<dbReference type="InterPro" id="IPR053145">
    <property type="entry name" value="AB_hydrolase_Est10"/>
</dbReference>
<feature type="signal peptide" evidence="1">
    <location>
        <begin position="1"/>
        <end position="25"/>
    </location>
</feature>
<name>A0ABV6IFP0_9BURK</name>
<dbReference type="Gene3D" id="3.40.50.1820">
    <property type="entry name" value="alpha/beta hydrolase"/>
    <property type="match status" value="1"/>
</dbReference>
<accession>A0ABV6IFP0</accession>
<dbReference type="SUPFAM" id="SSF53474">
    <property type="entry name" value="alpha/beta-Hydrolases"/>
    <property type="match status" value="1"/>
</dbReference>
<feature type="domain" description="Peptidase S9 prolyl oligopeptidase catalytic" evidence="2">
    <location>
        <begin position="234"/>
        <end position="307"/>
    </location>
</feature>
<dbReference type="PANTHER" id="PTHR43265:SF1">
    <property type="entry name" value="ESTERASE ESTD"/>
    <property type="match status" value="1"/>
</dbReference>
<comment type="caution">
    <text evidence="3">The sequence shown here is derived from an EMBL/GenBank/DDBJ whole genome shotgun (WGS) entry which is preliminary data.</text>
</comment>
<feature type="chain" id="PRO_5046162344" evidence="1">
    <location>
        <begin position="26"/>
        <end position="314"/>
    </location>
</feature>
<dbReference type="PANTHER" id="PTHR43265">
    <property type="entry name" value="ESTERASE ESTD"/>
    <property type="match status" value="1"/>
</dbReference>
<organism evidence="3 4">
    <name type="scientific">Undibacterium danionis</name>
    <dbReference type="NCBI Taxonomy" id="1812100"/>
    <lineage>
        <taxon>Bacteria</taxon>
        <taxon>Pseudomonadati</taxon>
        <taxon>Pseudomonadota</taxon>
        <taxon>Betaproteobacteria</taxon>
        <taxon>Burkholderiales</taxon>
        <taxon>Oxalobacteraceae</taxon>
        <taxon>Undibacterium</taxon>
    </lineage>
</organism>
<keyword evidence="4" id="KW-1185">Reference proteome</keyword>
<dbReference type="Pfam" id="PF00326">
    <property type="entry name" value="Peptidase_S9"/>
    <property type="match status" value="1"/>
</dbReference>
<dbReference type="InterPro" id="IPR001375">
    <property type="entry name" value="Peptidase_S9_cat"/>
</dbReference>
<reference evidence="3 4" key="1">
    <citation type="submission" date="2024-09" db="EMBL/GenBank/DDBJ databases">
        <authorList>
            <person name="Sun Q."/>
            <person name="Mori K."/>
        </authorList>
    </citation>
    <scope>NUCLEOTIDE SEQUENCE [LARGE SCALE GENOMIC DNA]</scope>
    <source>
        <strain evidence="3 4">CCM 8677</strain>
    </source>
</reference>
<sequence length="314" mass="35474">MNLFIRRFVEFSAACAALASSASFAATSLKEHHINIDGQQRRYYHLSNPTSTQLGTPIFLISGSGCDDFATRLPRFFERYGDDVNVFYLEKVGVQKNSNGEECTDQFKAADLFEKRHSDNLKFIETEPTLKEMPARSIAVLGFSEGGAFAPYLARDSKKIGWLATAGSGGLPQSEEFLIFASRGVQPYANPFSRDYFLHMYEEIKRDSKNIKKDFFGHTYAYWSGRLFADPMKVYATLDIPMVAAMGEKDESVPIESGHVLRDYFRQRPEKKFQFVEFPGANHGLGTPDSNGAQLFVAQLAAWFKDHRTVFKNK</sequence>
<protein>
    <submittedName>
        <fullName evidence="3">Alpha/beta hydrolase family protein</fullName>
        <ecNumber evidence="3">3.4.-.-</ecNumber>
    </submittedName>
</protein>
<dbReference type="InterPro" id="IPR029058">
    <property type="entry name" value="AB_hydrolase_fold"/>
</dbReference>
<keyword evidence="3" id="KW-0378">Hydrolase</keyword>
<evidence type="ECO:0000256" key="1">
    <source>
        <dbReference type="SAM" id="SignalP"/>
    </source>
</evidence>
<evidence type="ECO:0000259" key="2">
    <source>
        <dbReference type="Pfam" id="PF00326"/>
    </source>
</evidence>
<dbReference type="EC" id="3.4.-.-" evidence="3"/>
<dbReference type="EMBL" id="JBHLXJ010000013">
    <property type="protein sequence ID" value="MFC0350641.1"/>
    <property type="molecule type" value="Genomic_DNA"/>
</dbReference>
<evidence type="ECO:0000313" key="3">
    <source>
        <dbReference type="EMBL" id="MFC0350641.1"/>
    </source>
</evidence>